<organism evidence="9 10">
    <name type="scientific">Emericella nidulans (strain FGSC A4 / ATCC 38163 / CBS 112.46 / NRRL 194 / M139)</name>
    <name type="common">Aspergillus nidulans</name>
    <dbReference type="NCBI Taxonomy" id="227321"/>
    <lineage>
        <taxon>Eukaryota</taxon>
        <taxon>Fungi</taxon>
        <taxon>Dikarya</taxon>
        <taxon>Ascomycota</taxon>
        <taxon>Pezizomycotina</taxon>
        <taxon>Eurotiomycetes</taxon>
        <taxon>Eurotiomycetidae</taxon>
        <taxon>Eurotiales</taxon>
        <taxon>Aspergillaceae</taxon>
        <taxon>Aspergillus</taxon>
        <taxon>Aspergillus subgen. Nidulantes</taxon>
    </lineage>
</organism>
<evidence type="ECO:0000256" key="2">
    <source>
        <dbReference type="ARBA" id="ARBA00010617"/>
    </source>
</evidence>
<dbReference type="InterPro" id="IPR036396">
    <property type="entry name" value="Cyt_P450_sf"/>
</dbReference>
<dbReference type="CDD" id="cd11040">
    <property type="entry name" value="CYP7_CYP8-like"/>
    <property type="match status" value="1"/>
</dbReference>
<dbReference type="KEGG" id="ani:ANIA_04117"/>
<keyword evidence="3 7" id="KW-0349">Heme</keyword>
<dbReference type="Pfam" id="PF00067">
    <property type="entry name" value="p450"/>
    <property type="match status" value="1"/>
</dbReference>
<dbReference type="InterPro" id="IPR053007">
    <property type="entry name" value="CYP450_monoxygenase_sec-met"/>
</dbReference>
<evidence type="ECO:0000256" key="7">
    <source>
        <dbReference type="PIRSR" id="PIRSR602403-1"/>
    </source>
</evidence>
<reference evidence="10" key="1">
    <citation type="journal article" date="2005" name="Nature">
        <title>Sequencing of Aspergillus nidulans and comparative analysis with A. fumigatus and A. oryzae.</title>
        <authorList>
            <person name="Galagan J.E."/>
            <person name="Calvo S.E."/>
            <person name="Cuomo C."/>
            <person name="Ma L.J."/>
            <person name="Wortman J.R."/>
            <person name="Batzoglou S."/>
            <person name="Lee S.I."/>
            <person name="Basturkmen M."/>
            <person name="Spevak C.C."/>
            <person name="Clutterbuck J."/>
            <person name="Kapitonov V."/>
            <person name="Jurka J."/>
            <person name="Scazzocchio C."/>
            <person name="Farman M."/>
            <person name="Butler J."/>
            <person name="Purcell S."/>
            <person name="Harris S."/>
            <person name="Braus G.H."/>
            <person name="Draht O."/>
            <person name="Busch S."/>
            <person name="D'Enfert C."/>
            <person name="Bouchier C."/>
            <person name="Goldman G.H."/>
            <person name="Bell-Pedersen D."/>
            <person name="Griffiths-Jones S."/>
            <person name="Doonan J.H."/>
            <person name="Yu J."/>
            <person name="Vienken K."/>
            <person name="Pain A."/>
            <person name="Freitag M."/>
            <person name="Selker E.U."/>
            <person name="Archer D.B."/>
            <person name="Penalva M.A."/>
            <person name="Oakley B.R."/>
            <person name="Momany M."/>
            <person name="Tanaka T."/>
            <person name="Kumagai T."/>
            <person name="Asai K."/>
            <person name="Machida M."/>
            <person name="Nierman W.C."/>
            <person name="Denning D.W."/>
            <person name="Caddick M."/>
            <person name="Hynes M."/>
            <person name="Paoletti M."/>
            <person name="Fischer R."/>
            <person name="Miller B."/>
            <person name="Dyer P."/>
            <person name="Sachs M.S."/>
            <person name="Osmani S.A."/>
            <person name="Birren B.W."/>
        </authorList>
    </citation>
    <scope>NUCLEOTIDE SEQUENCE [LARGE SCALE GENOMIC DNA]</scope>
    <source>
        <strain evidence="10">FGSC A4 / ATCC 38163 / CBS 112.46 / NRRL 194 / M139</strain>
    </source>
</reference>
<name>Q5B5R3_EMENI</name>
<dbReference type="RefSeq" id="XP_661721.1">
    <property type="nucleotide sequence ID" value="XM_656629.2"/>
</dbReference>
<dbReference type="GO" id="GO:0020037">
    <property type="term" value="F:heme binding"/>
    <property type="evidence" value="ECO:0007669"/>
    <property type="project" value="InterPro"/>
</dbReference>
<dbReference type="HOGENOM" id="CLU_018012_4_2_1"/>
<dbReference type="InterPro" id="IPR001128">
    <property type="entry name" value="Cyt_P450"/>
</dbReference>
<keyword evidence="10" id="KW-1185">Reference proteome</keyword>
<dbReference type="InParanoid" id="Q5B5R3"/>
<proteinExistence type="inferred from homology"/>
<gene>
    <name evidence="9" type="ORF">ANIA_04117</name>
</gene>
<dbReference type="GO" id="GO:0004497">
    <property type="term" value="F:monooxygenase activity"/>
    <property type="evidence" value="ECO:0007669"/>
    <property type="project" value="InterPro"/>
</dbReference>
<dbReference type="PANTHER" id="PTHR47582:SF1">
    <property type="entry name" value="P450, PUTATIVE (EUROFUNG)-RELATED"/>
    <property type="match status" value="1"/>
</dbReference>
<dbReference type="eggNOG" id="KOG0684">
    <property type="taxonomic scope" value="Eukaryota"/>
</dbReference>
<dbReference type="OrthoDB" id="3366823at2759"/>
<feature type="chain" id="PRO_5010306788" evidence="8">
    <location>
        <begin position="22"/>
        <end position="521"/>
    </location>
</feature>
<evidence type="ECO:0000256" key="5">
    <source>
        <dbReference type="ARBA" id="ARBA00023002"/>
    </source>
</evidence>
<dbReference type="AlphaFoldDB" id="Q5B5R3"/>
<dbReference type="VEuPathDB" id="FungiDB:AN4117"/>
<protein>
    <submittedName>
        <fullName evidence="9">Cytochrome P450, putative (Eurofung)</fullName>
    </submittedName>
</protein>
<feature type="signal peptide" evidence="8">
    <location>
        <begin position="1"/>
        <end position="21"/>
    </location>
</feature>
<dbReference type="GO" id="GO:0016705">
    <property type="term" value="F:oxidoreductase activity, acting on paired donors, with incorporation or reduction of molecular oxygen"/>
    <property type="evidence" value="ECO:0007669"/>
    <property type="project" value="InterPro"/>
</dbReference>
<evidence type="ECO:0000313" key="10">
    <source>
        <dbReference type="Proteomes" id="UP000000560"/>
    </source>
</evidence>
<evidence type="ECO:0000256" key="3">
    <source>
        <dbReference type="ARBA" id="ARBA00022617"/>
    </source>
</evidence>
<keyword evidence="6 7" id="KW-0408">Iron</keyword>
<dbReference type="Proteomes" id="UP000000560">
    <property type="component" value="Chromosome II"/>
</dbReference>
<dbReference type="PRINTS" id="PR00465">
    <property type="entry name" value="EP450IV"/>
</dbReference>
<accession>C8V518</accession>
<keyword evidence="8" id="KW-0732">Signal</keyword>
<dbReference type="InterPro" id="IPR002403">
    <property type="entry name" value="Cyt_P450_E_grp-IV"/>
</dbReference>
<feature type="binding site" description="axial binding residue" evidence="7">
    <location>
        <position position="437"/>
    </location>
    <ligand>
        <name>heme</name>
        <dbReference type="ChEBI" id="CHEBI:30413"/>
    </ligand>
    <ligandPart>
        <name>Fe</name>
        <dbReference type="ChEBI" id="CHEBI:18248"/>
    </ligandPart>
</feature>
<evidence type="ECO:0000256" key="1">
    <source>
        <dbReference type="ARBA" id="ARBA00001971"/>
    </source>
</evidence>
<dbReference type="STRING" id="227321.Q5B5R3"/>
<dbReference type="PANTHER" id="PTHR47582">
    <property type="entry name" value="P450, PUTATIVE (EUROFUNG)-RELATED"/>
    <property type="match status" value="1"/>
</dbReference>
<dbReference type="GO" id="GO:0005506">
    <property type="term" value="F:iron ion binding"/>
    <property type="evidence" value="ECO:0007669"/>
    <property type="project" value="InterPro"/>
</dbReference>
<dbReference type="GeneID" id="2873542"/>
<dbReference type="OMA" id="MFRTAHN"/>
<dbReference type="EMBL" id="BN001302">
    <property type="protein sequence ID" value="CBF74671.1"/>
    <property type="molecule type" value="Genomic_DNA"/>
</dbReference>
<comment type="similarity">
    <text evidence="2">Belongs to the cytochrome P450 family.</text>
</comment>
<evidence type="ECO:0000256" key="8">
    <source>
        <dbReference type="SAM" id="SignalP"/>
    </source>
</evidence>
<comment type="cofactor">
    <cofactor evidence="1 7">
        <name>heme</name>
        <dbReference type="ChEBI" id="CHEBI:30413"/>
    </cofactor>
</comment>
<keyword evidence="4 7" id="KW-0479">Metal-binding</keyword>
<accession>Q5B5R3</accession>
<evidence type="ECO:0000256" key="4">
    <source>
        <dbReference type="ARBA" id="ARBA00022723"/>
    </source>
</evidence>
<evidence type="ECO:0000256" key="6">
    <source>
        <dbReference type="ARBA" id="ARBA00023004"/>
    </source>
</evidence>
<keyword evidence="5" id="KW-0560">Oxidoreductase</keyword>
<dbReference type="Gene3D" id="1.10.630.10">
    <property type="entry name" value="Cytochrome P450"/>
    <property type="match status" value="1"/>
</dbReference>
<evidence type="ECO:0000313" key="9">
    <source>
        <dbReference type="EMBL" id="CBF74671.1"/>
    </source>
</evidence>
<reference evidence="10" key="2">
    <citation type="journal article" date="2009" name="Fungal Genet. Biol.">
        <title>The 2008 update of the Aspergillus nidulans genome annotation: a community effort.</title>
        <authorList>
            <person name="Wortman J.R."/>
            <person name="Gilsenan J.M."/>
            <person name="Joardar V."/>
            <person name="Deegan J."/>
            <person name="Clutterbuck J."/>
            <person name="Andersen M.R."/>
            <person name="Archer D."/>
            <person name="Bencina M."/>
            <person name="Braus G."/>
            <person name="Coutinho P."/>
            <person name="von Dohren H."/>
            <person name="Doonan J."/>
            <person name="Driessen A.J."/>
            <person name="Durek P."/>
            <person name="Espeso E."/>
            <person name="Fekete E."/>
            <person name="Flipphi M."/>
            <person name="Estrada C.G."/>
            <person name="Geysens S."/>
            <person name="Goldman G."/>
            <person name="de Groot P.W."/>
            <person name="Hansen K."/>
            <person name="Harris S.D."/>
            <person name="Heinekamp T."/>
            <person name="Helmstaedt K."/>
            <person name="Henrissat B."/>
            <person name="Hofmann G."/>
            <person name="Homan T."/>
            <person name="Horio T."/>
            <person name="Horiuchi H."/>
            <person name="James S."/>
            <person name="Jones M."/>
            <person name="Karaffa L."/>
            <person name="Karanyi Z."/>
            <person name="Kato M."/>
            <person name="Keller N."/>
            <person name="Kelly D.E."/>
            <person name="Kiel J.A."/>
            <person name="Kim J.M."/>
            <person name="van der Klei I.J."/>
            <person name="Klis F.M."/>
            <person name="Kovalchuk A."/>
            <person name="Krasevec N."/>
            <person name="Kubicek C.P."/>
            <person name="Liu B."/>
            <person name="Maccabe A."/>
            <person name="Meyer V."/>
            <person name="Mirabito P."/>
            <person name="Miskei M."/>
            <person name="Mos M."/>
            <person name="Mullins J."/>
            <person name="Nelson D.R."/>
            <person name="Nielsen J."/>
            <person name="Oakley B.R."/>
            <person name="Osmani S.A."/>
            <person name="Pakula T."/>
            <person name="Paszewski A."/>
            <person name="Paulsen I."/>
            <person name="Pilsyk S."/>
            <person name="Pocsi I."/>
            <person name="Punt P.J."/>
            <person name="Ram A.F."/>
            <person name="Ren Q."/>
            <person name="Robellet X."/>
            <person name="Robson G."/>
            <person name="Seiboth B."/>
            <person name="van Solingen P."/>
            <person name="Specht T."/>
            <person name="Sun J."/>
            <person name="Taheri-Talesh N."/>
            <person name="Takeshita N."/>
            <person name="Ussery D."/>
            <person name="vanKuyk P.A."/>
            <person name="Visser H."/>
            <person name="van de Vondervoort P.J."/>
            <person name="de Vries R.P."/>
            <person name="Walton J."/>
            <person name="Xiang X."/>
            <person name="Xiong Y."/>
            <person name="Zeng A.P."/>
            <person name="Brandt B.W."/>
            <person name="Cornell M.J."/>
            <person name="van den Hondel C.A."/>
            <person name="Visser J."/>
            <person name="Oliver S.G."/>
            <person name="Turner G."/>
        </authorList>
    </citation>
    <scope>GENOME REANNOTATION</scope>
    <source>
        <strain evidence="10">FGSC A4 / ATCC 38163 / CBS 112.46 / NRRL 194 / M139</strain>
    </source>
</reference>
<sequence>MLEPFHLLILGAITAIGYILSQRGLDPREPPEVHSKIPIIGHILGLMRHGMGYFSRIAAENSSHPIFTINLLTNKQYIVTSPSLMQAVQRNKRTLKFAPLVNFTAERFAGIPESGMSLLRDREAGGAGLSAGTVHAMEKTLIGPSLDRMNEEMARMLSPLVDELVASPQTVDLYAWCTRAITAASTNASYGPKNPYKDSAIADAFWTFETNIAPLITGVFPSIMARKAYRARETTFAAVLTYFQTKGHEQGSELTKTRYRVMHAGGLSDTDIARAEVSMGLGLLSNTVPAAFWVLFDLYSRPSLLCEIRREVMKHAVRVENTQTPMGRKRIIDISALRDSCPLLVSAYQEILRTRSVSAVTRVVTEDTVLDNRYFLKKSGVVSIPASAIGATESVWGPESASEFNPRRYMRQTTPHGSTSPRRTGGFMSFGVSPTICPGRHFASSEILALVAMVILRIDLTPVDDGAWKAPEKNSMAIASGMCPVKGEFWVKVARRESEGEGVEWAVEAREGSGMFNLMVG</sequence>
<dbReference type="SUPFAM" id="SSF48264">
    <property type="entry name" value="Cytochrome P450"/>
    <property type="match status" value="1"/>
</dbReference>